<evidence type="ECO:0000313" key="3">
    <source>
        <dbReference type="Proteomes" id="UP000032304"/>
    </source>
</evidence>
<evidence type="ECO:0000313" key="2">
    <source>
        <dbReference type="EMBL" id="KJB26748.1"/>
    </source>
</evidence>
<proteinExistence type="predicted"/>
<reference evidence="2 3" key="1">
    <citation type="journal article" date="2012" name="Nature">
        <title>Repeated polyploidization of Gossypium genomes and the evolution of spinnable cotton fibres.</title>
        <authorList>
            <person name="Paterson A.H."/>
            <person name="Wendel J.F."/>
            <person name="Gundlach H."/>
            <person name="Guo H."/>
            <person name="Jenkins J."/>
            <person name="Jin D."/>
            <person name="Llewellyn D."/>
            <person name="Showmaker K.C."/>
            <person name="Shu S."/>
            <person name="Udall J."/>
            <person name="Yoo M.J."/>
            <person name="Byers R."/>
            <person name="Chen W."/>
            <person name="Doron-Faigenboim A."/>
            <person name="Duke M.V."/>
            <person name="Gong L."/>
            <person name="Grimwood J."/>
            <person name="Grover C."/>
            <person name="Grupp K."/>
            <person name="Hu G."/>
            <person name="Lee T.H."/>
            <person name="Li J."/>
            <person name="Lin L."/>
            <person name="Liu T."/>
            <person name="Marler B.S."/>
            <person name="Page J.T."/>
            <person name="Roberts A.W."/>
            <person name="Romanel E."/>
            <person name="Sanders W.S."/>
            <person name="Szadkowski E."/>
            <person name="Tan X."/>
            <person name="Tang H."/>
            <person name="Xu C."/>
            <person name="Wang J."/>
            <person name="Wang Z."/>
            <person name="Zhang D."/>
            <person name="Zhang L."/>
            <person name="Ashrafi H."/>
            <person name="Bedon F."/>
            <person name="Bowers J.E."/>
            <person name="Brubaker C.L."/>
            <person name="Chee P.W."/>
            <person name="Das S."/>
            <person name="Gingle A.R."/>
            <person name="Haigler C.H."/>
            <person name="Harker D."/>
            <person name="Hoffmann L.V."/>
            <person name="Hovav R."/>
            <person name="Jones D.C."/>
            <person name="Lemke C."/>
            <person name="Mansoor S."/>
            <person name="ur Rahman M."/>
            <person name="Rainville L.N."/>
            <person name="Rambani A."/>
            <person name="Reddy U.K."/>
            <person name="Rong J.K."/>
            <person name="Saranga Y."/>
            <person name="Scheffler B.E."/>
            <person name="Scheffler J.A."/>
            <person name="Stelly D.M."/>
            <person name="Triplett B.A."/>
            <person name="Van Deynze A."/>
            <person name="Vaslin M.F."/>
            <person name="Waghmare V.N."/>
            <person name="Walford S.A."/>
            <person name="Wright R.J."/>
            <person name="Zaki E.A."/>
            <person name="Zhang T."/>
            <person name="Dennis E.S."/>
            <person name="Mayer K.F."/>
            <person name="Peterson D.G."/>
            <person name="Rokhsar D.S."/>
            <person name="Wang X."/>
            <person name="Schmutz J."/>
        </authorList>
    </citation>
    <scope>NUCLEOTIDE SEQUENCE [LARGE SCALE GENOMIC DNA]</scope>
</reference>
<dbReference type="AlphaFoldDB" id="A0A0D2PIG0"/>
<gene>
    <name evidence="2" type="ORF">B456_004G257400</name>
</gene>
<protein>
    <recommendedName>
        <fullName evidence="4">Defensin-like protein</fullName>
    </recommendedName>
</protein>
<sequence length="80" mass="8376">MKPSATTIVFLLLLFVSTLCTLNNVNARSLDCTSSKDCINQCGSPGCPPPSTCTCVSGKCDCANVENFVESVFGSLNGHI</sequence>
<accession>A0A0D2PIG0</accession>
<organism evidence="2 3">
    <name type="scientific">Gossypium raimondii</name>
    <name type="common">Peruvian cotton</name>
    <name type="synonym">Gossypium klotzschianum subsp. raimondii</name>
    <dbReference type="NCBI Taxonomy" id="29730"/>
    <lineage>
        <taxon>Eukaryota</taxon>
        <taxon>Viridiplantae</taxon>
        <taxon>Streptophyta</taxon>
        <taxon>Embryophyta</taxon>
        <taxon>Tracheophyta</taxon>
        <taxon>Spermatophyta</taxon>
        <taxon>Magnoliopsida</taxon>
        <taxon>eudicotyledons</taxon>
        <taxon>Gunneridae</taxon>
        <taxon>Pentapetalae</taxon>
        <taxon>rosids</taxon>
        <taxon>malvids</taxon>
        <taxon>Malvales</taxon>
        <taxon>Malvaceae</taxon>
        <taxon>Malvoideae</taxon>
        <taxon>Gossypium</taxon>
    </lineage>
</organism>
<name>A0A0D2PIG0_GOSRA</name>
<keyword evidence="3" id="KW-1185">Reference proteome</keyword>
<dbReference type="Gramene" id="KJB26748">
    <property type="protein sequence ID" value="KJB26748"/>
    <property type="gene ID" value="B456_004G257400"/>
</dbReference>
<dbReference type="EMBL" id="CM001743">
    <property type="protein sequence ID" value="KJB26748.1"/>
    <property type="molecule type" value="Genomic_DNA"/>
</dbReference>
<feature type="signal peptide" evidence="1">
    <location>
        <begin position="1"/>
        <end position="27"/>
    </location>
</feature>
<keyword evidence="1" id="KW-0732">Signal</keyword>
<dbReference type="Proteomes" id="UP000032304">
    <property type="component" value="Chromosome 4"/>
</dbReference>
<evidence type="ECO:0008006" key="4">
    <source>
        <dbReference type="Google" id="ProtNLM"/>
    </source>
</evidence>
<evidence type="ECO:0000256" key="1">
    <source>
        <dbReference type="SAM" id="SignalP"/>
    </source>
</evidence>
<feature type="chain" id="PRO_5002260695" description="Defensin-like protein" evidence="1">
    <location>
        <begin position="28"/>
        <end position="80"/>
    </location>
</feature>